<dbReference type="EMBL" id="FWXY01000003">
    <property type="protein sequence ID" value="SMC52384.1"/>
    <property type="molecule type" value="Genomic_DNA"/>
</dbReference>
<dbReference type="AlphaFoldDB" id="A0A1W1ZVE8"/>
<protein>
    <submittedName>
        <fullName evidence="1">Putative zinc-or iron-chelating domain-containing protein</fullName>
    </submittedName>
</protein>
<accession>A0A1W1ZVE8</accession>
<reference evidence="1 2" key="1">
    <citation type="submission" date="2017-04" db="EMBL/GenBank/DDBJ databases">
        <authorList>
            <person name="Afonso C.L."/>
            <person name="Miller P.J."/>
            <person name="Scott M.A."/>
            <person name="Spackman E."/>
            <person name="Goraichik I."/>
            <person name="Dimitrov K.M."/>
            <person name="Suarez D.L."/>
            <person name="Swayne D.E."/>
        </authorList>
    </citation>
    <scope>NUCLEOTIDE SEQUENCE [LARGE SCALE GENOMIC DNA]</scope>
    <source>
        <strain evidence="1 2">DSM 3385</strain>
    </source>
</reference>
<name>A0A1W1ZVE8_9BACT</name>
<dbReference type="OrthoDB" id="5430968at2"/>
<proteinExistence type="predicted"/>
<gene>
    <name evidence="1" type="ORF">SAMN02746065_103223</name>
</gene>
<sequence length="184" mass="21207">MKKPSPFSSLILLYEKMDAAWNETAEKYGFTCNGCSDNCCETLFFHHTHLEKAYLRQGFKRLPLSRRKEMKKKARHVIQTMAGAEEKKEALRIMCPANEKGRCTLYGFRPMICRLHGIPHELKRPGGQVTKGPGCLAGESRFSGRYHPFDRTPFYREMSLLEMQYCNAHGKTARIKQTIAQMLI</sequence>
<keyword evidence="2" id="KW-1185">Reference proteome</keyword>
<dbReference type="STRING" id="1121400.SAMN02746065_103223"/>
<evidence type="ECO:0000313" key="1">
    <source>
        <dbReference type="EMBL" id="SMC52384.1"/>
    </source>
</evidence>
<organism evidence="1 2">
    <name type="scientific">Desulfocicer vacuolatum DSM 3385</name>
    <dbReference type="NCBI Taxonomy" id="1121400"/>
    <lineage>
        <taxon>Bacteria</taxon>
        <taxon>Pseudomonadati</taxon>
        <taxon>Thermodesulfobacteriota</taxon>
        <taxon>Desulfobacteria</taxon>
        <taxon>Desulfobacterales</taxon>
        <taxon>Desulfobacteraceae</taxon>
        <taxon>Desulfocicer</taxon>
    </lineage>
</organism>
<dbReference type="Proteomes" id="UP000192418">
    <property type="component" value="Unassembled WGS sequence"/>
</dbReference>
<evidence type="ECO:0000313" key="2">
    <source>
        <dbReference type="Proteomes" id="UP000192418"/>
    </source>
</evidence>
<dbReference type="RefSeq" id="WP_084067187.1">
    <property type="nucleotide sequence ID" value="NZ_FWXY01000003.1"/>
</dbReference>